<protein>
    <submittedName>
        <fullName evidence="1">Retrovirus-related Pol polyprotein from transposon RE2</fullName>
    </submittedName>
</protein>
<dbReference type="PANTHER" id="PTHR11439">
    <property type="entry name" value="GAG-POL-RELATED RETROTRANSPOSON"/>
    <property type="match status" value="1"/>
</dbReference>
<reference evidence="1 2" key="1">
    <citation type="journal article" date="2018" name="PLoS Genet.">
        <title>Population sequencing reveals clonal diversity and ancestral inbreeding in the grapevine cultivar Chardonnay.</title>
        <authorList>
            <person name="Roach M.J."/>
            <person name="Johnson D.L."/>
            <person name="Bohlmann J."/>
            <person name="van Vuuren H.J."/>
            <person name="Jones S.J."/>
            <person name="Pretorius I.S."/>
            <person name="Schmidt S.A."/>
            <person name="Borneman A.R."/>
        </authorList>
    </citation>
    <scope>NUCLEOTIDE SEQUENCE [LARGE SCALE GENOMIC DNA]</scope>
    <source>
        <strain evidence="2">cv. Chardonnay</strain>
        <tissue evidence="1">Leaf</tissue>
    </source>
</reference>
<evidence type="ECO:0000313" key="1">
    <source>
        <dbReference type="EMBL" id="RVW20443.1"/>
    </source>
</evidence>
<gene>
    <name evidence="1" type="primary">RE2_306</name>
    <name evidence="1" type="ORF">CK203_111649</name>
</gene>
<sequence length="190" mass="21870">MELPPGYTTSTETKVVCKLQRALYGLKQSPQHGMLECKPVDTPIVQNHRLENTQIKHQRIKGVSQFMHNPSEDHMDAMQTGLEISQTKIYFRLFYVCRWNLVTWRSKKQKVVALSSAEAEFRGMAKGVCELLWIKRLLTELGFASASEMDLFCDNKAAIAISQDPVQHDRTKHVEVDRHFIKENLEAKII</sequence>
<dbReference type="Proteomes" id="UP000288805">
    <property type="component" value="Unassembled WGS sequence"/>
</dbReference>
<proteinExistence type="predicted"/>
<dbReference type="PANTHER" id="PTHR11439:SF467">
    <property type="entry name" value="INTEGRASE CATALYTIC DOMAIN-CONTAINING PROTEIN"/>
    <property type="match status" value="1"/>
</dbReference>
<accession>A0A438CB09</accession>
<name>A0A438CB09_VITVI</name>
<evidence type="ECO:0000313" key="2">
    <source>
        <dbReference type="Proteomes" id="UP000288805"/>
    </source>
</evidence>
<comment type="caution">
    <text evidence="1">The sequence shown here is derived from an EMBL/GenBank/DDBJ whole genome shotgun (WGS) entry which is preliminary data.</text>
</comment>
<dbReference type="AlphaFoldDB" id="A0A438CB09"/>
<dbReference type="EMBL" id="QGNW01002367">
    <property type="protein sequence ID" value="RVW20443.1"/>
    <property type="molecule type" value="Genomic_DNA"/>
</dbReference>
<dbReference type="CDD" id="cd09272">
    <property type="entry name" value="RNase_HI_RT_Ty1"/>
    <property type="match status" value="1"/>
</dbReference>
<organism evidence="1 2">
    <name type="scientific">Vitis vinifera</name>
    <name type="common">Grape</name>
    <dbReference type="NCBI Taxonomy" id="29760"/>
    <lineage>
        <taxon>Eukaryota</taxon>
        <taxon>Viridiplantae</taxon>
        <taxon>Streptophyta</taxon>
        <taxon>Embryophyta</taxon>
        <taxon>Tracheophyta</taxon>
        <taxon>Spermatophyta</taxon>
        <taxon>Magnoliopsida</taxon>
        <taxon>eudicotyledons</taxon>
        <taxon>Gunneridae</taxon>
        <taxon>Pentapetalae</taxon>
        <taxon>rosids</taxon>
        <taxon>Vitales</taxon>
        <taxon>Vitaceae</taxon>
        <taxon>Viteae</taxon>
        <taxon>Vitis</taxon>
    </lineage>
</organism>